<organism evidence="1 3">
    <name type="scientific">Cuscuta epithymum</name>
    <dbReference type="NCBI Taxonomy" id="186058"/>
    <lineage>
        <taxon>Eukaryota</taxon>
        <taxon>Viridiplantae</taxon>
        <taxon>Streptophyta</taxon>
        <taxon>Embryophyta</taxon>
        <taxon>Tracheophyta</taxon>
        <taxon>Spermatophyta</taxon>
        <taxon>Magnoliopsida</taxon>
        <taxon>eudicotyledons</taxon>
        <taxon>Gunneridae</taxon>
        <taxon>Pentapetalae</taxon>
        <taxon>asterids</taxon>
        <taxon>lamiids</taxon>
        <taxon>Solanales</taxon>
        <taxon>Convolvulaceae</taxon>
        <taxon>Cuscuteae</taxon>
        <taxon>Cuscuta</taxon>
        <taxon>Cuscuta subgen. Cuscuta</taxon>
    </lineage>
</organism>
<accession>A0AAV0D2Z1</accession>
<evidence type="ECO:0000313" key="1">
    <source>
        <dbReference type="EMBL" id="CAH9091714.1"/>
    </source>
</evidence>
<comment type="caution">
    <text evidence="1">The sequence shown here is derived from an EMBL/GenBank/DDBJ whole genome shotgun (WGS) entry which is preliminary data.</text>
</comment>
<proteinExistence type="predicted"/>
<gene>
    <name evidence="1" type="ORF">CEPIT_LOCUS11818</name>
    <name evidence="2" type="ORF">CEPIT_LOCUS35916</name>
</gene>
<dbReference type="AlphaFoldDB" id="A0AAV0D2Z1"/>
<evidence type="ECO:0000313" key="2">
    <source>
        <dbReference type="EMBL" id="CAH9137286.1"/>
    </source>
</evidence>
<sequence>MLHLPAVHKQALMCCQLHHRNPLTHSATLVLSASPKAHNPTICHSLMLSPIYCVHCREFQDIGHLDWPWIVGSLSQIELGLLNCFMMMRSLPSKPLFRLFD</sequence>
<dbReference type="EMBL" id="CAMAPF010000069">
    <property type="protein sequence ID" value="CAH9091714.1"/>
    <property type="molecule type" value="Genomic_DNA"/>
</dbReference>
<name>A0AAV0D2Z1_9ASTE</name>
<protein>
    <submittedName>
        <fullName evidence="1">Uncharacterized protein</fullName>
    </submittedName>
</protein>
<keyword evidence="3" id="KW-1185">Reference proteome</keyword>
<reference evidence="1" key="1">
    <citation type="submission" date="2022-07" db="EMBL/GenBank/DDBJ databases">
        <authorList>
            <person name="Macas J."/>
            <person name="Novak P."/>
            <person name="Neumann P."/>
        </authorList>
    </citation>
    <scope>NUCLEOTIDE SEQUENCE</scope>
</reference>
<dbReference type="EMBL" id="CAMAPF010000999">
    <property type="protein sequence ID" value="CAH9137286.1"/>
    <property type="molecule type" value="Genomic_DNA"/>
</dbReference>
<evidence type="ECO:0000313" key="3">
    <source>
        <dbReference type="Proteomes" id="UP001152523"/>
    </source>
</evidence>
<dbReference type="Proteomes" id="UP001152523">
    <property type="component" value="Unassembled WGS sequence"/>
</dbReference>